<dbReference type="PROSITE" id="PS00356">
    <property type="entry name" value="HTH_LACI_1"/>
    <property type="match status" value="1"/>
</dbReference>
<dbReference type="PANTHER" id="PTHR30146">
    <property type="entry name" value="LACI-RELATED TRANSCRIPTIONAL REPRESSOR"/>
    <property type="match status" value="1"/>
</dbReference>
<name>A0ABS7RAC9_9HYPH</name>
<organism evidence="5 6">
    <name type="scientific">Nitratireductor rhodophyticola</name>
    <dbReference type="NCBI Taxonomy" id="2854036"/>
    <lineage>
        <taxon>Bacteria</taxon>
        <taxon>Pseudomonadati</taxon>
        <taxon>Pseudomonadota</taxon>
        <taxon>Alphaproteobacteria</taxon>
        <taxon>Hyphomicrobiales</taxon>
        <taxon>Phyllobacteriaceae</taxon>
        <taxon>Nitratireductor</taxon>
    </lineage>
</organism>
<evidence type="ECO:0000313" key="6">
    <source>
        <dbReference type="Proteomes" id="UP000777661"/>
    </source>
</evidence>
<keyword evidence="6" id="KW-1185">Reference proteome</keyword>
<dbReference type="Gene3D" id="3.40.50.2300">
    <property type="match status" value="2"/>
</dbReference>
<dbReference type="CDD" id="cd01392">
    <property type="entry name" value="HTH_LacI"/>
    <property type="match status" value="1"/>
</dbReference>
<evidence type="ECO:0000256" key="1">
    <source>
        <dbReference type="ARBA" id="ARBA00023015"/>
    </source>
</evidence>
<keyword evidence="1" id="KW-0805">Transcription regulation</keyword>
<evidence type="ECO:0000259" key="4">
    <source>
        <dbReference type="PROSITE" id="PS50932"/>
    </source>
</evidence>
<dbReference type="InterPro" id="IPR028082">
    <property type="entry name" value="Peripla_BP_I"/>
</dbReference>
<dbReference type="InterPro" id="IPR000843">
    <property type="entry name" value="HTH_LacI"/>
</dbReference>
<dbReference type="Proteomes" id="UP000777661">
    <property type="component" value="Unassembled WGS sequence"/>
</dbReference>
<dbReference type="SUPFAM" id="SSF47413">
    <property type="entry name" value="lambda repressor-like DNA-binding domains"/>
    <property type="match status" value="1"/>
</dbReference>
<dbReference type="SUPFAM" id="SSF53822">
    <property type="entry name" value="Periplasmic binding protein-like I"/>
    <property type="match status" value="1"/>
</dbReference>
<dbReference type="InterPro" id="IPR010982">
    <property type="entry name" value="Lambda_DNA-bd_dom_sf"/>
</dbReference>
<dbReference type="Pfam" id="PF13407">
    <property type="entry name" value="Peripla_BP_4"/>
    <property type="match status" value="1"/>
</dbReference>
<dbReference type="EMBL" id="JAHSQO010000004">
    <property type="protein sequence ID" value="MBY8917895.1"/>
    <property type="molecule type" value="Genomic_DNA"/>
</dbReference>
<dbReference type="CDD" id="cd06307">
    <property type="entry name" value="PBP1_sugar_binding"/>
    <property type="match status" value="1"/>
</dbReference>
<dbReference type="Pfam" id="PF00356">
    <property type="entry name" value="LacI"/>
    <property type="match status" value="1"/>
</dbReference>
<dbReference type="GO" id="GO:0003677">
    <property type="term" value="F:DNA binding"/>
    <property type="evidence" value="ECO:0007669"/>
    <property type="project" value="UniProtKB-KW"/>
</dbReference>
<reference evidence="5 6" key="1">
    <citation type="submission" date="2021-06" db="EMBL/GenBank/DDBJ databases">
        <title>Nitratireductor porphyridii sp. nov., isolated from a small marine red alga, Porphyridium purpureum in South Korea.</title>
        <authorList>
            <person name="Kim K.H."/>
            <person name="Kristyanto S."/>
            <person name="Jeon C.O."/>
        </authorList>
    </citation>
    <scope>NUCLEOTIDE SEQUENCE [LARGE SCALE GENOMIC DNA]</scope>
    <source>
        <strain evidence="5 6">R6</strain>
    </source>
</reference>
<dbReference type="Gene3D" id="1.10.260.40">
    <property type="entry name" value="lambda repressor-like DNA-binding domains"/>
    <property type="match status" value="1"/>
</dbReference>
<dbReference type="SMART" id="SM00354">
    <property type="entry name" value="HTH_LACI"/>
    <property type="match status" value="1"/>
</dbReference>
<dbReference type="RefSeq" id="WP_223006308.1">
    <property type="nucleotide sequence ID" value="NZ_JAHSQO010000004.1"/>
</dbReference>
<keyword evidence="3" id="KW-0804">Transcription</keyword>
<feature type="domain" description="HTH lacI-type" evidence="4">
    <location>
        <begin position="29"/>
        <end position="83"/>
    </location>
</feature>
<protein>
    <submittedName>
        <fullName evidence="5">LacI family DNA-binding transcriptional regulator</fullName>
    </submittedName>
</protein>
<evidence type="ECO:0000256" key="3">
    <source>
        <dbReference type="ARBA" id="ARBA00023163"/>
    </source>
</evidence>
<comment type="caution">
    <text evidence="5">The sequence shown here is derived from an EMBL/GenBank/DDBJ whole genome shotgun (WGS) entry which is preliminary data.</text>
</comment>
<dbReference type="InterPro" id="IPR025997">
    <property type="entry name" value="SBP_2_dom"/>
</dbReference>
<gene>
    <name evidence="5" type="ORF">KVG22_14920</name>
</gene>
<sequence>MIDAYHFLCSVKRRQREDCRTWGGRMKSPTLHDVAQLAGVSYATADRVLNRRGNVAEKSVRKVEEAVAQLGYVRNVAAANLSRNRRHRLAIVLPRQSHPFFGRMHEQLRRADHHMKAAQVQLDVVEFEAFDAGALDAALSGLLGQEYDGIAFVGQGQNEALASLATLRARGTKVVSLVSDAPESCRDHYIGIDNVKAGRTAARLIGMTHGDRAGHVILTAGSLAVRDHSDRIRGFKEVLRTDFPRITVSDLIETKDQDRLMREALRARIAKEDGASAIYNAGAGNDGLIEVVRMLDLRAQLFCVVHEVSGKIREALEEGVIHVAIDQRPEIEMNRALALLQAIVDDLPPPPAPELIPAIYVRDNLPDQQS</sequence>
<keyword evidence="2 5" id="KW-0238">DNA-binding</keyword>
<proteinExistence type="predicted"/>
<dbReference type="PROSITE" id="PS50932">
    <property type="entry name" value="HTH_LACI_2"/>
    <property type="match status" value="1"/>
</dbReference>
<evidence type="ECO:0000313" key="5">
    <source>
        <dbReference type="EMBL" id="MBY8917895.1"/>
    </source>
</evidence>
<evidence type="ECO:0000256" key="2">
    <source>
        <dbReference type="ARBA" id="ARBA00023125"/>
    </source>
</evidence>
<accession>A0ABS7RAC9</accession>
<dbReference type="PANTHER" id="PTHR30146:SF152">
    <property type="entry name" value="TRANSCRIPTIONAL REGULATORY PROTEIN"/>
    <property type="match status" value="1"/>
</dbReference>